<gene>
    <name evidence="2" type="ORF">E2C01_078918</name>
</gene>
<evidence type="ECO:0000313" key="3">
    <source>
        <dbReference type="Proteomes" id="UP000324222"/>
    </source>
</evidence>
<reference evidence="2 3" key="1">
    <citation type="submission" date="2019-05" db="EMBL/GenBank/DDBJ databases">
        <title>Another draft genome of Portunus trituberculatus and its Hox gene families provides insights of decapod evolution.</title>
        <authorList>
            <person name="Jeong J.-H."/>
            <person name="Song I."/>
            <person name="Kim S."/>
            <person name="Choi T."/>
            <person name="Kim D."/>
            <person name="Ryu S."/>
            <person name="Kim W."/>
        </authorList>
    </citation>
    <scope>NUCLEOTIDE SEQUENCE [LARGE SCALE GENOMIC DNA]</scope>
    <source>
        <tissue evidence="2">Muscle</tissue>
    </source>
</reference>
<evidence type="ECO:0000313" key="2">
    <source>
        <dbReference type="EMBL" id="MPC84190.1"/>
    </source>
</evidence>
<name>A0A5B7IIA8_PORTR</name>
<dbReference type="EMBL" id="VSRR010064702">
    <property type="protein sequence ID" value="MPC84190.1"/>
    <property type="molecule type" value="Genomic_DNA"/>
</dbReference>
<evidence type="ECO:0000256" key="1">
    <source>
        <dbReference type="SAM" id="MobiDB-lite"/>
    </source>
</evidence>
<proteinExistence type="predicted"/>
<feature type="region of interest" description="Disordered" evidence="1">
    <location>
        <begin position="16"/>
        <end position="36"/>
    </location>
</feature>
<dbReference type="AlphaFoldDB" id="A0A5B7IIA8"/>
<protein>
    <submittedName>
        <fullName evidence="2">Uncharacterized protein</fullName>
    </submittedName>
</protein>
<sequence>MSAARAVFANFQAVKQSPMHRSAAGTSQPANQPREKYARVEIRAFLMRKWEEEEEEQEEGPLGSYDVTFSYLAIHHKGPGRDGT</sequence>
<dbReference type="Proteomes" id="UP000324222">
    <property type="component" value="Unassembled WGS sequence"/>
</dbReference>
<comment type="caution">
    <text evidence="2">The sequence shown here is derived from an EMBL/GenBank/DDBJ whole genome shotgun (WGS) entry which is preliminary data.</text>
</comment>
<organism evidence="2 3">
    <name type="scientific">Portunus trituberculatus</name>
    <name type="common">Swimming crab</name>
    <name type="synonym">Neptunus trituberculatus</name>
    <dbReference type="NCBI Taxonomy" id="210409"/>
    <lineage>
        <taxon>Eukaryota</taxon>
        <taxon>Metazoa</taxon>
        <taxon>Ecdysozoa</taxon>
        <taxon>Arthropoda</taxon>
        <taxon>Crustacea</taxon>
        <taxon>Multicrustacea</taxon>
        <taxon>Malacostraca</taxon>
        <taxon>Eumalacostraca</taxon>
        <taxon>Eucarida</taxon>
        <taxon>Decapoda</taxon>
        <taxon>Pleocyemata</taxon>
        <taxon>Brachyura</taxon>
        <taxon>Eubrachyura</taxon>
        <taxon>Portunoidea</taxon>
        <taxon>Portunidae</taxon>
        <taxon>Portuninae</taxon>
        <taxon>Portunus</taxon>
    </lineage>
</organism>
<accession>A0A5B7IIA8</accession>
<keyword evidence="3" id="KW-1185">Reference proteome</keyword>